<name>A0A8F7K7P6_9BETA</name>
<protein>
    <submittedName>
        <fullName evidence="2">UL70A</fullName>
    </submittedName>
</protein>
<reference evidence="2" key="1">
    <citation type="submission" date="2021-05" db="EMBL/GenBank/DDBJ databases">
        <title>Cloning and multi-omic analysis of chimpanzee cytomegalovirus: a resource for comparative functional genomics.</title>
        <authorList>
            <person name="Phan Q.V."/>
        </authorList>
    </citation>
    <scope>NUCLEOTIDE SEQUENCE</scope>
    <source>
        <strain evidence="2">Heberling</strain>
    </source>
</reference>
<evidence type="ECO:0000313" key="2">
    <source>
        <dbReference type="EMBL" id="QXV67817.1"/>
    </source>
</evidence>
<feature type="compositionally biased region" description="Gly residues" evidence="1">
    <location>
        <begin position="1"/>
        <end position="11"/>
    </location>
</feature>
<sequence>MHGLAAGGAGVRGRQRRAQSLPLPDRAAAHPPVGADRQPGRGRDAAPVQPPVPHGHLAGARRRGARVQAPGLLPPRGGAAAPEPGFPVPHVTVVVHQHLRPHGGPGAAEHGLLPVRGPVQHRAHRGGVRAQLLRGRPGPRHPHARLHERVRAPAAGLALSPARAAVRRLRRGAQPPRPGGAHARRRADQHLPRARAAARHGLRALRLPGLPHGAGASAPAGVPARGGLRRDGAGRAAVHARTVILGPPPGRRPHPGHGALLLAGQLSPRLRGDAPAAPGLSPPASPRVLSAPFASPAAALARAPALSAAPAHVWVRLPYRWSEPHGFLRDVVPATEETGPDQPPVRFRVFLH</sequence>
<feature type="region of interest" description="Disordered" evidence="1">
    <location>
        <begin position="1"/>
        <end position="84"/>
    </location>
</feature>
<organism evidence="2">
    <name type="scientific">Panine betaherpesvirus 2</name>
    <name type="common">Chimpanzee cytomegalovirus</name>
    <dbReference type="NCBI Taxonomy" id="188763"/>
    <lineage>
        <taxon>Viruses</taxon>
        <taxon>Duplodnaviria</taxon>
        <taxon>Heunggongvirae</taxon>
        <taxon>Peploviricota</taxon>
        <taxon>Herviviricetes</taxon>
        <taxon>Herpesvirales</taxon>
        <taxon>Orthoherpesviridae</taxon>
        <taxon>Betaherpesvirinae</taxon>
        <taxon>Cytomegalovirus</taxon>
        <taxon>Cytomegalovirus paninebeta2</taxon>
    </lineage>
</organism>
<accession>A0A8F7K7P6</accession>
<feature type="compositionally biased region" description="Low complexity" evidence="1">
    <location>
        <begin position="66"/>
        <end position="84"/>
    </location>
</feature>
<dbReference type="OrthoDB" id="917at10239"/>
<gene>
    <name evidence="2" type="primary">UL70</name>
    <name evidence="2" type="ORF">CCMVgp061</name>
</gene>
<evidence type="ECO:0000256" key="1">
    <source>
        <dbReference type="SAM" id="MobiDB-lite"/>
    </source>
</evidence>
<dbReference type="EMBL" id="MZ151943">
    <property type="protein sequence ID" value="QXV67817.1"/>
    <property type="molecule type" value="Genomic_DNA"/>
</dbReference>
<proteinExistence type="predicted"/>